<protein>
    <submittedName>
        <fullName evidence="2">TIGR03086 family protein</fullName>
    </submittedName>
</protein>
<dbReference type="EMBL" id="JAEMNV010000004">
    <property type="protein sequence ID" value="MBJ8340062.1"/>
    <property type="molecule type" value="Genomic_DNA"/>
</dbReference>
<dbReference type="Pfam" id="PF11716">
    <property type="entry name" value="MDMPI_N"/>
    <property type="match status" value="1"/>
</dbReference>
<evidence type="ECO:0000313" key="3">
    <source>
        <dbReference type="Proteomes" id="UP000655868"/>
    </source>
</evidence>
<dbReference type="NCBIfam" id="TIGR03083">
    <property type="entry name" value="maleylpyruvate isomerase family mycothiol-dependent enzyme"/>
    <property type="match status" value="1"/>
</dbReference>
<dbReference type="Proteomes" id="UP000655868">
    <property type="component" value="Unassembled WGS sequence"/>
</dbReference>
<dbReference type="InterPro" id="IPR017517">
    <property type="entry name" value="Maleyloyr_isom"/>
</dbReference>
<dbReference type="RefSeq" id="WP_199704821.1">
    <property type="nucleotide sequence ID" value="NZ_JAEMNV010000004.1"/>
</dbReference>
<organism evidence="2 3">
    <name type="scientific">Antrihabitans stalagmiti</name>
    <dbReference type="NCBI Taxonomy" id="2799499"/>
    <lineage>
        <taxon>Bacteria</taxon>
        <taxon>Bacillati</taxon>
        <taxon>Actinomycetota</taxon>
        <taxon>Actinomycetes</taxon>
        <taxon>Mycobacteriales</taxon>
        <taxon>Nocardiaceae</taxon>
        <taxon>Antrihabitans</taxon>
    </lineage>
</organism>
<feature type="domain" description="Mycothiol-dependent maleylpyruvate isomerase metal-binding" evidence="1">
    <location>
        <begin position="16"/>
        <end position="131"/>
    </location>
</feature>
<dbReference type="NCBIfam" id="TIGR03086">
    <property type="entry name" value="TIGR03086 family metal-binding protein"/>
    <property type="match status" value="1"/>
</dbReference>
<dbReference type="GO" id="GO:0046872">
    <property type="term" value="F:metal ion binding"/>
    <property type="evidence" value="ECO:0007669"/>
    <property type="project" value="InterPro"/>
</dbReference>
<dbReference type="InterPro" id="IPR024344">
    <property type="entry name" value="MDMPI_metal-binding"/>
</dbReference>
<name>A0A934NRL7_9NOCA</name>
<dbReference type="InterPro" id="IPR034660">
    <property type="entry name" value="DinB/YfiT-like"/>
</dbReference>
<dbReference type="InterPro" id="IPR017520">
    <property type="entry name" value="CHP03086"/>
</dbReference>
<dbReference type="Gene3D" id="1.20.120.450">
    <property type="entry name" value="dinb family like domain"/>
    <property type="match status" value="1"/>
</dbReference>
<dbReference type="AlphaFoldDB" id="A0A934NRL7"/>
<comment type="caution">
    <text evidence="2">The sequence shown here is derived from an EMBL/GenBank/DDBJ whole genome shotgun (WGS) entry which is preliminary data.</text>
</comment>
<evidence type="ECO:0000259" key="1">
    <source>
        <dbReference type="Pfam" id="PF11716"/>
    </source>
</evidence>
<gene>
    <name evidence="2" type="ORF">JGU71_14300</name>
</gene>
<keyword evidence="3" id="KW-1185">Reference proteome</keyword>
<accession>A0A934NRL7</accession>
<sequence length="189" mass="20382">MNTTSTPEEPTADRYRRLAAALTDRVDAVPAKNWDAQSPCEGWTARDVLRHVVESQADFVTKVDLSVAPGPSVDDDPSAAWHHTRDAVQSILDDPAKADREYDGGFGTTTLRASFDTFFCADLIVHGWDIAHATGIEDTIDAADLEWVDAFAKSMGPAIRTPGAFGPELDAPVDANQQTAVLAFLGRKA</sequence>
<dbReference type="SUPFAM" id="SSF109854">
    <property type="entry name" value="DinB/YfiT-like putative metalloenzymes"/>
    <property type="match status" value="1"/>
</dbReference>
<evidence type="ECO:0000313" key="2">
    <source>
        <dbReference type="EMBL" id="MBJ8340062.1"/>
    </source>
</evidence>
<proteinExistence type="predicted"/>
<reference evidence="2" key="1">
    <citation type="submission" date="2020-12" db="EMBL/GenBank/DDBJ databases">
        <title>Antrihabitans popcorni sp. nov. and Antrihabitans auranticaus sp. nov., isolated from a larva cave.</title>
        <authorList>
            <person name="Lee S.D."/>
            <person name="Kim I.S."/>
        </authorList>
    </citation>
    <scope>NUCLEOTIDE SEQUENCE</scope>
    <source>
        <strain evidence="2">YC3-6</strain>
    </source>
</reference>